<evidence type="ECO:0000256" key="4">
    <source>
        <dbReference type="ARBA" id="ARBA00023002"/>
    </source>
</evidence>
<dbReference type="HOGENOM" id="CLU_019845_6_2_1"/>
<evidence type="ECO:0000313" key="6">
    <source>
        <dbReference type="EMBL" id="EXJ89133.1"/>
    </source>
</evidence>
<dbReference type="GeneID" id="19166330"/>
<dbReference type="InterPro" id="IPR023753">
    <property type="entry name" value="FAD/NAD-binding_dom"/>
</dbReference>
<dbReference type="GO" id="GO:0004174">
    <property type="term" value="F:electron-transferring-flavoprotein dehydrogenase activity"/>
    <property type="evidence" value="ECO:0007669"/>
    <property type="project" value="TreeGrafter"/>
</dbReference>
<reference evidence="6 7" key="1">
    <citation type="submission" date="2013-03" db="EMBL/GenBank/DDBJ databases">
        <title>The Genome Sequence of Capronia epimyces CBS 606.96.</title>
        <authorList>
            <consortium name="The Broad Institute Genomics Platform"/>
            <person name="Cuomo C."/>
            <person name="de Hoog S."/>
            <person name="Gorbushina A."/>
            <person name="Walker B."/>
            <person name="Young S.K."/>
            <person name="Zeng Q."/>
            <person name="Gargeya S."/>
            <person name="Fitzgerald M."/>
            <person name="Haas B."/>
            <person name="Abouelleil A."/>
            <person name="Allen A.W."/>
            <person name="Alvarado L."/>
            <person name="Arachchi H.M."/>
            <person name="Berlin A.M."/>
            <person name="Chapman S.B."/>
            <person name="Gainer-Dewar J."/>
            <person name="Goldberg J."/>
            <person name="Griggs A."/>
            <person name="Gujja S."/>
            <person name="Hansen M."/>
            <person name="Howarth C."/>
            <person name="Imamovic A."/>
            <person name="Ireland A."/>
            <person name="Larimer J."/>
            <person name="McCowan C."/>
            <person name="Murphy C."/>
            <person name="Pearson M."/>
            <person name="Poon T.W."/>
            <person name="Priest M."/>
            <person name="Roberts A."/>
            <person name="Saif S."/>
            <person name="Shea T."/>
            <person name="Sisk P."/>
            <person name="Sykes S."/>
            <person name="Wortman J."/>
            <person name="Nusbaum C."/>
            <person name="Birren B."/>
        </authorList>
    </citation>
    <scope>NUCLEOTIDE SEQUENCE [LARGE SCALE GENOMIC DNA]</scope>
    <source>
        <strain evidence="6 7">CBS 606.96</strain>
    </source>
</reference>
<dbReference type="SUPFAM" id="SSF51905">
    <property type="entry name" value="FAD/NAD(P)-binding domain"/>
    <property type="match status" value="1"/>
</dbReference>
<evidence type="ECO:0000256" key="2">
    <source>
        <dbReference type="ARBA" id="ARBA00022630"/>
    </source>
</evidence>
<keyword evidence="3" id="KW-0274">FAD</keyword>
<dbReference type="EMBL" id="AMGY01000002">
    <property type="protein sequence ID" value="EXJ89133.1"/>
    <property type="molecule type" value="Genomic_DNA"/>
</dbReference>
<evidence type="ECO:0000259" key="5">
    <source>
        <dbReference type="Pfam" id="PF07992"/>
    </source>
</evidence>
<proteinExistence type="inferred from homology"/>
<dbReference type="AlphaFoldDB" id="W9Y9B7"/>
<feature type="domain" description="FAD/NAD(P)-binding" evidence="5">
    <location>
        <begin position="3"/>
        <end position="292"/>
    </location>
</feature>
<dbReference type="eggNOG" id="KOG2495">
    <property type="taxonomic scope" value="Eukaryota"/>
</dbReference>
<organism evidence="6 7">
    <name type="scientific">Capronia epimyces CBS 606.96</name>
    <dbReference type="NCBI Taxonomy" id="1182542"/>
    <lineage>
        <taxon>Eukaryota</taxon>
        <taxon>Fungi</taxon>
        <taxon>Dikarya</taxon>
        <taxon>Ascomycota</taxon>
        <taxon>Pezizomycotina</taxon>
        <taxon>Eurotiomycetes</taxon>
        <taxon>Chaetothyriomycetidae</taxon>
        <taxon>Chaetothyriales</taxon>
        <taxon>Herpotrichiellaceae</taxon>
        <taxon>Capronia</taxon>
    </lineage>
</organism>
<evidence type="ECO:0000256" key="1">
    <source>
        <dbReference type="ARBA" id="ARBA00006442"/>
    </source>
</evidence>
<dbReference type="Proteomes" id="UP000019478">
    <property type="component" value="Unassembled WGS sequence"/>
</dbReference>
<protein>
    <recommendedName>
        <fullName evidence="5">FAD/NAD(P)-binding domain-containing protein</fullName>
    </recommendedName>
</protein>
<accession>W9Y9B7</accession>
<evidence type="ECO:0000256" key="3">
    <source>
        <dbReference type="ARBA" id="ARBA00022827"/>
    </source>
</evidence>
<dbReference type="STRING" id="1182542.W9Y9B7"/>
<dbReference type="GO" id="GO:0050660">
    <property type="term" value="F:flavin adenine dinucleotide binding"/>
    <property type="evidence" value="ECO:0007669"/>
    <property type="project" value="TreeGrafter"/>
</dbReference>
<keyword evidence="2" id="KW-0285">Flavoprotein</keyword>
<keyword evidence="4" id="KW-0560">Oxidoreductase</keyword>
<keyword evidence="7" id="KW-1185">Reference proteome</keyword>
<comment type="similarity">
    <text evidence="1">Belongs to the FAD-dependent oxidoreductase family.</text>
</comment>
<dbReference type="PANTHER" id="PTHR43735">
    <property type="entry name" value="APOPTOSIS-INDUCING FACTOR 1"/>
    <property type="match status" value="1"/>
</dbReference>
<dbReference type="InterPro" id="IPR036188">
    <property type="entry name" value="FAD/NAD-bd_sf"/>
</dbReference>
<dbReference type="Pfam" id="PF07992">
    <property type="entry name" value="Pyr_redox_2"/>
    <property type="match status" value="1"/>
</dbReference>
<evidence type="ECO:0000313" key="7">
    <source>
        <dbReference type="Proteomes" id="UP000019478"/>
    </source>
</evidence>
<dbReference type="GO" id="GO:0005737">
    <property type="term" value="C:cytoplasm"/>
    <property type="evidence" value="ECO:0007669"/>
    <property type="project" value="TreeGrafter"/>
</dbReference>
<sequence>MKRIVILGGSYAGVSTAHRILKQVPKATGVKVTLVSPNTHFYWSMASPRGVVPGQIPDEKLFQPIADGFVGYPPGQFEHIVASAESLDVHAKTVGLSGSTGLRTLDYDFLILATGSRTHGGIPFKVLGSTEATKDALHDFQARVKKAKTIVIAGAGVTGVEVAGELGFEYGKQKEIILIASGPSILEEAPASVSKIATKALQDLNVKLQLQTKVTSSSGPTAQSPTGRQELTLSRGQKIVADMYVPTFGLVPNSSYIPAQFLDAKGFVLVDEMLRVKGTEDVWAVGDVSAIEPAQFITCDKQSAHLAKNMTLILSNKTPLPYKVATSRFMGLQIGKKAATGHFGTYKVPGFIIAWARKTLFVENLAPTVNGSLF</sequence>
<gene>
    <name evidence="6" type="ORF">A1O3_02197</name>
</gene>
<dbReference type="OrthoDB" id="202203at2759"/>
<dbReference type="PANTHER" id="PTHR43735:SF3">
    <property type="entry name" value="FERROPTOSIS SUPPRESSOR PROTEIN 1"/>
    <property type="match status" value="1"/>
</dbReference>
<name>W9Y9B7_9EURO</name>
<comment type="caution">
    <text evidence="6">The sequence shown here is derived from an EMBL/GenBank/DDBJ whole genome shotgun (WGS) entry which is preliminary data.</text>
</comment>
<dbReference type="RefSeq" id="XP_007730530.1">
    <property type="nucleotide sequence ID" value="XM_007732340.1"/>
</dbReference>
<dbReference type="Gene3D" id="3.50.50.100">
    <property type="match status" value="1"/>
</dbReference>
<dbReference type="PRINTS" id="PR00368">
    <property type="entry name" value="FADPNR"/>
</dbReference>